<evidence type="ECO:0000313" key="8">
    <source>
        <dbReference type="Proteomes" id="UP000242520"/>
    </source>
</evidence>
<dbReference type="PANTHER" id="PTHR43701">
    <property type="entry name" value="MEMBRANE TRANSPORTER PROTEIN MJ0441-RELATED"/>
    <property type="match status" value="1"/>
</dbReference>
<dbReference type="AlphaFoldDB" id="A0A1M5SDT7"/>
<dbReference type="PANTHER" id="PTHR43701:SF2">
    <property type="entry name" value="MEMBRANE TRANSPORTER PROTEIN YJNA-RELATED"/>
    <property type="match status" value="1"/>
</dbReference>
<evidence type="ECO:0000256" key="1">
    <source>
        <dbReference type="ARBA" id="ARBA00004141"/>
    </source>
</evidence>
<feature type="transmembrane region" description="Helical" evidence="6">
    <location>
        <begin position="143"/>
        <end position="165"/>
    </location>
</feature>
<dbReference type="InterPro" id="IPR002781">
    <property type="entry name" value="TM_pro_TauE-like"/>
</dbReference>
<keyword evidence="6" id="KW-1003">Cell membrane</keyword>
<keyword evidence="8" id="KW-1185">Reference proteome</keyword>
<evidence type="ECO:0000256" key="4">
    <source>
        <dbReference type="ARBA" id="ARBA00022989"/>
    </source>
</evidence>
<feature type="transmembrane region" description="Helical" evidence="6">
    <location>
        <begin position="214"/>
        <end position="232"/>
    </location>
</feature>
<evidence type="ECO:0000313" key="7">
    <source>
        <dbReference type="EMBL" id="SHH36448.1"/>
    </source>
</evidence>
<keyword evidence="4 6" id="KW-1133">Transmembrane helix</keyword>
<keyword evidence="5 6" id="KW-0472">Membrane</keyword>
<dbReference type="OrthoDB" id="9780109at2"/>
<comment type="subcellular location">
    <subcellularLocation>
        <location evidence="6">Cell membrane</location>
        <topology evidence="6">Multi-pass membrane protein</topology>
    </subcellularLocation>
    <subcellularLocation>
        <location evidence="1">Membrane</location>
        <topology evidence="1">Multi-pass membrane protein</topology>
    </subcellularLocation>
</comment>
<feature type="transmembrane region" description="Helical" evidence="6">
    <location>
        <begin position="244"/>
        <end position="261"/>
    </location>
</feature>
<keyword evidence="3 6" id="KW-0812">Transmembrane</keyword>
<gene>
    <name evidence="7" type="ORF">SAMN02744040_01720</name>
</gene>
<feature type="transmembrane region" description="Helical" evidence="6">
    <location>
        <begin position="28"/>
        <end position="51"/>
    </location>
</feature>
<dbReference type="Proteomes" id="UP000242520">
    <property type="component" value="Unassembled WGS sequence"/>
</dbReference>
<feature type="transmembrane region" description="Helical" evidence="6">
    <location>
        <begin position="5"/>
        <end position="22"/>
    </location>
</feature>
<organism evidence="7 8">
    <name type="scientific">Tepidibacter thalassicus DSM 15285</name>
    <dbReference type="NCBI Taxonomy" id="1123350"/>
    <lineage>
        <taxon>Bacteria</taxon>
        <taxon>Bacillati</taxon>
        <taxon>Bacillota</taxon>
        <taxon>Clostridia</taxon>
        <taxon>Peptostreptococcales</taxon>
        <taxon>Peptostreptococcaceae</taxon>
        <taxon>Tepidibacter</taxon>
    </lineage>
</organism>
<name>A0A1M5SDT7_9FIRM</name>
<evidence type="ECO:0000256" key="6">
    <source>
        <dbReference type="RuleBase" id="RU363041"/>
    </source>
</evidence>
<evidence type="ECO:0000256" key="2">
    <source>
        <dbReference type="ARBA" id="ARBA00009142"/>
    </source>
</evidence>
<feature type="transmembrane region" description="Helical" evidence="6">
    <location>
        <begin position="171"/>
        <end position="202"/>
    </location>
</feature>
<feature type="transmembrane region" description="Helical" evidence="6">
    <location>
        <begin position="98"/>
        <end position="118"/>
    </location>
</feature>
<dbReference type="Pfam" id="PF01925">
    <property type="entry name" value="TauE"/>
    <property type="match status" value="1"/>
</dbReference>
<sequence length="262" mass="28077">MNSIVLMSVIILIIAISMSMVGKGGGNFYVLTMVLAGISIHNAATTSQLIMMGTSIASMIIFNKHKKVDWKLALIIDPPTDIMAFVGGYFAGNIEATILKWMFAILLIVISIFMLISVKEKTIEQTDKLGYWNRTFGEYKYTVNLWLALPITAIVGFFAGAIGISGGAFKIPLMVILCGIPMEIAVGTSSAMVAVTALMGFIGHSINGDFSPQLAIPLTVVAVIGGLIGSKYAIKSKPKNLKKVFALTNLLAAIIMIINIVK</sequence>
<comment type="similarity">
    <text evidence="2 6">Belongs to the 4-toluene sulfonate uptake permease (TSUP) (TC 2.A.102) family.</text>
</comment>
<dbReference type="GO" id="GO:0005886">
    <property type="term" value="C:plasma membrane"/>
    <property type="evidence" value="ECO:0007669"/>
    <property type="project" value="UniProtKB-SubCell"/>
</dbReference>
<dbReference type="RefSeq" id="WP_072725564.1">
    <property type="nucleotide sequence ID" value="NZ_FQXH01000019.1"/>
</dbReference>
<dbReference type="EMBL" id="FQXH01000019">
    <property type="protein sequence ID" value="SHH36448.1"/>
    <property type="molecule type" value="Genomic_DNA"/>
</dbReference>
<dbReference type="InterPro" id="IPR051598">
    <property type="entry name" value="TSUP/Inactive_protease-like"/>
</dbReference>
<dbReference type="STRING" id="1123350.SAMN02744040_01720"/>
<reference evidence="8" key="1">
    <citation type="submission" date="2016-11" db="EMBL/GenBank/DDBJ databases">
        <authorList>
            <person name="Varghese N."/>
            <person name="Submissions S."/>
        </authorList>
    </citation>
    <scope>NUCLEOTIDE SEQUENCE [LARGE SCALE GENOMIC DNA]</scope>
    <source>
        <strain evidence="8">DSM 15285</strain>
    </source>
</reference>
<protein>
    <recommendedName>
        <fullName evidence="6">Probable membrane transporter protein</fullName>
    </recommendedName>
</protein>
<proteinExistence type="inferred from homology"/>
<accession>A0A1M5SDT7</accession>
<evidence type="ECO:0000256" key="3">
    <source>
        <dbReference type="ARBA" id="ARBA00022692"/>
    </source>
</evidence>
<evidence type="ECO:0000256" key="5">
    <source>
        <dbReference type="ARBA" id="ARBA00023136"/>
    </source>
</evidence>